<gene>
    <name evidence="9" type="primary">LOC117356024</name>
</gene>
<feature type="chain" id="PRO_5028115124" evidence="6">
    <location>
        <begin position="23"/>
        <end position="127"/>
    </location>
</feature>
<dbReference type="FunCoup" id="A0A6P8QU99">
    <property type="interactions" value="121"/>
</dbReference>
<dbReference type="Proteomes" id="UP000515159">
    <property type="component" value="Chromosome 2"/>
</dbReference>
<accession>A0A6P8QU99</accession>
<dbReference type="SMART" id="SM00134">
    <property type="entry name" value="LU"/>
    <property type="match status" value="1"/>
</dbReference>
<protein>
    <submittedName>
        <fullName evidence="9">Lymphocyte antigen 6E-like</fullName>
    </submittedName>
</protein>
<keyword evidence="8" id="KW-1185">Reference proteome</keyword>
<keyword evidence="5" id="KW-0325">Glycoprotein</keyword>
<evidence type="ECO:0000256" key="4">
    <source>
        <dbReference type="ARBA" id="ARBA00023136"/>
    </source>
</evidence>
<organism evidence="8 9">
    <name type="scientific">Geotrypetes seraphini</name>
    <name type="common">Gaboon caecilian</name>
    <name type="synonym">Caecilia seraphini</name>
    <dbReference type="NCBI Taxonomy" id="260995"/>
    <lineage>
        <taxon>Eukaryota</taxon>
        <taxon>Metazoa</taxon>
        <taxon>Chordata</taxon>
        <taxon>Craniata</taxon>
        <taxon>Vertebrata</taxon>
        <taxon>Euteleostomi</taxon>
        <taxon>Amphibia</taxon>
        <taxon>Gymnophiona</taxon>
        <taxon>Geotrypetes</taxon>
    </lineage>
</organism>
<dbReference type="InterPro" id="IPR016054">
    <property type="entry name" value="LY6_UPA_recep-like"/>
</dbReference>
<evidence type="ECO:0000259" key="7">
    <source>
        <dbReference type="SMART" id="SM00134"/>
    </source>
</evidence>
<dbReference type="Pfam" id="PF00087">
    <property type="entry name" value="Toxin_TOLIP"/>
    <property type="match status" value="1"/>
</dbReference>
<dbReference type="OrthoDB" id="5945173at2759"/>
<dbReference type="InterPro" id="IPR051110">
    <property type="entry name" value="Ly-6/neurotoxin-like_GPI-ap"/>
</dbReference>
<dbReference type="CDD" id="cd23543">
    <property type="entry name" value="TFP_LU_ECD_Ly6E"/>
    <property type="match status" value="1"/>
</dbReference>
<dbReference type="KEGG" id="gsh:117356024"/>
<comment type="subcellular location">
    <subcellularLocation>
        <location evidence="1">Cell membrane</location>
    </subcellularLocation>
</comment>
<evidence type="ECO:0000256" key="6">
    <source>
        <dbReference type="SAM" id="SignalP"/>
    </source>
</evidence>
<proteinExistence type="predicted"/>
<dbReference type="InterPro" id="IPR035076">
    <property type="entry name" value="Toxin/TOLIP"/>
</dbReference>
<evidence type="ECO:0000256" key="2">
    <source>
        <dbReference type="ARBA" id="ARBA00022475"/>
    </source>
</evidence>
<dbReference type="Gene3D" id="2.10.60.10">
    <property type="entry name" value="CD59"/>
    <property type="match status" value="1"/>
</dbReference>
<feature type="domain" description="UPAR/Ly6" evidence="7">
    <location>
        <begin position="23"/>
        <end position="108"/>
    </location>
</feature>
<feature type="signal peptide" evidence="6">
    <location>
        <begin position="1"/>
        <end position="22"/>
    </location>
</feature>
<dbReference type="GeneID" id="117356024"/>
<dbReference type="InParanoid" id="A0A6P8QU99"/>
<sequence length="127" mass="13868">MKMKTFLVSLLIAAFCTWTAYSLTCYTCLIQPTNKECMIETRCTDMDTYCVTAIQYAGAGTTKVVSITKLCSPICSTYNISLAVAGNFIYCCETDRCNVNRAARAEISDRALAISVGFIYSALRGGC</sequence>
<dbReference type="GO" id="GO:0005886">
    <property type="term" value="C:plasma membrane"/>
    <property type="evidence" value="ECO:0007669"/>
    <property type="project" value="UniProtKB-SubCell"/>
</dbReference>
<dbReference type="FunFam" id="2.10.60.10:FF:000003">
    <property type="entry name" value="lymphocyte antigen 6E isoform X1"/>
    <property type="match status" value="1"/>
</dbReference>
<dbReference type="InterPro" id="IPR045860">
    <property type="entry name" value="Snake_toxin-like_sf"/>
</dbReference>
<reference evidence="9" key="1">
    <citation type="submission" date="2025-08" db="UniProtKB">
        <authorList>
            <consortium name="RefSeq"/>
        </authorList>
    </citation>
    <scope>IDENTIFICATION</scope>
</reference>
<dbReference type="RefSeq" id="XP_033791158.1">
    <property type="nucleotide sequence ID" value="XM_033935267.1"/>
</dbReference>
<dbReference type="PANTHER" id="PTHR16983:SF13">
    <property type="entry name" value="LYMPHOCYTE ANTIGEN 6E"/>
    <property type="match status" value="1"/>
</dbReference>
<dbReference type="SUPFAM" id="SSF57302">
    <property type="entry name" value="Snake toxin-like"/>
    <property type="match status" value="1"/>
</dbReference>
<evidence type="ECO:0000256" key="3">
    <source>
        <dbReference type="ARBA" id="ARBA00022729"/>
    </source>
</evidence>
<keyword evidence="2" id="KW-1003">Cell membrane</keyword>
<evidence type="ECO:0000256" key="5">
    <source>
        <dbReference type="ARBA" id="ARBA00023180"/>
    </source>
</evidence>
<keyword evidence="4" id="KW-0472">Membrane</keyword>
<evidence type="ECO:0000313" key="9">
    <source>
        <dbReference type="RefSeq" id="XP_033791158.1"/>
    </source>
</evidence>
<keyword evidence="3 6" id="KW-0732">Signal</keyword>
<dbReference type="PANTHER" id="PTHR16983">
    <property type="entry name" value="UPAR/LY6 DOMAIN-CONTAINING PROTEIN"/>
    <property type="match status" value="1"/>
</dbReference>
<evidence type="ECO:0000313" key="8">
    <source>
        <dbReference type="Proteomes" id="UP000515159"/>
    </source>
</evidence>
<name>A0A6P8QU99_GEOSA</name>
<dbReference type="AlphaFoldDB" id="A0A6P8QU99"/>
<evidence type="ECO:0000256" key="1">
    <source>
        <dbReference type="ARBA" id="ARBA00004236"/>
    </source>
</evidence>